<keyword evidence="2" id="KW-0813">Transport</keyword>
<evidence type="ECO:0000256" key="2">
    <source>
        <dbReference type="ARBA" id="ARBA00022448"/>
    </source>
</evidence>
<dbReference type="EMBL" id="RCHS01004016">
    <property type="protein sequence ID" value="RMX38398.1"/>
    <property type="molecule type" value="Genomic_DNA"/>
</dbReference>
<comment type="subcellular location">
    <subcellularLocation>
        <location evidence="1">Membrane</location>
        <topology evidence="1">Multi-pass membrane protein</topology>
    </subcellularLocation>
</comment>
<dbReference type="GO" id="GO:0008076">
    <property type="term" value="C:voltage-gated potassium channel complex"/>
    <property type="evidence" value="ECO:0007669"/>
    <property type="project" value="InterPro"/>
</dbReference>
<keyword evidence="5" id="KW-0406">Ion transport</keyword>
<feature type="transmembrane region" description="Helical" evidence="9">
    <location>
        <begin position="356"/>
        <end position="378"/>
    </location>
</feature>
<dbReference type="GO" id="GO:0005251">
    <property type="term" value="F:delayed rectifier potassium channel activity"/>
    <property type="evidence" value="ECO:0007669"/>
    <property type="project" value="TreeGrafter"/>
</dbReference>
<dbReference type="Pfam" id="PF07885">
    <property type="entry name" value="Ion_trans_2"/>
    <property type="match status" value="1"/>
</dbReference>
<keyword evidence="8" id="KW-0175">Coiled coil</keyword>
<evidence type="ECO:0000256" key="4">
    <source>
        <dbReference type="ARBA" id="ARBA00022989"/>
    </source>
</evidence>
<dbReference type="Proteomes" id="UP000275408">
    <property type="component" value="Unassembled WGS sequence"/>
</dbReference>
<evidence type="ECO:0000256" key="6">
    <source>
        <dbReference type="ARBA" id="ARBA00023136"/>
    </source>
</evidence>
<evidence type="ECO:0000313" key="12">
    <source>
        <dbReference type="Proteomes" id="UP000275408"/>
    </source>
</evidence>
<accession>A0A3M6TAT7</accession>
<reference evidence="11 12" key="1">
    <citation type="journal article" date="2018" name="Sci. Rep.">
        <title>Comparative analysis of the Pocillopora damicornis genome highlights role of immune system in coral evolution.</title>
        <authorList>
            <person name="Cunning R."/>
            <person name="Bay R.A."/>
            <person name="Gillette P."/>
            <person name="Baker A.C."/>
            <person name="Traylor-Knowles N."/>
        </authorList>
    </citation>
    <scope>NUCLEOTIDE SEQUENCE [LARGE SCALE GENOMIC DNA]</scope>
    <source>
        <strain evidence="11">RSMAS</strain>
        <tissue evidence="11">Whole animal</tissue>
    </source>
</reference>
<evidence type="ECO:0000256" key="1">
    <source>
        <dbReference type="ARBA" id="ARBA00004141"/>
    </source>
</evidence>
<sequence length="481" mass="54159">MQNECSTGKTSLDLVYWEQKPYVFEDKERGEISGAIPEILRIVFKACCHKSPNISAKLIEYPKSLKTTIDQYSEEIIIPVGRRVGLEKSIFLRPFVGSVHSPGMAIVVQRSIPGEELLAAILDSWPIVIFIGMSLSLSGIVMWALDNRKNSEEFPKFFPIGVFEGVWWAAVTMTTVGYGDKVPRSIAGRLFGVVWINVGLVILAIFMGIITASLSSNSLEQVNNLYGMPVAVLNGSAEEQLAILQNAEVHVKTSYDELYKSVKSEETVLALVDIFSTTQHSEYYNTYKLYVATVLGEPVIYGAVLPKTNAALRSCFLSYQGNHQLEIHEILEKFSKTKQYGGDNSSSGADYFDGNLFGYAVYGMFGLFLLALAVGLFWQYYPREKKAQEIQNRKAKQDVSKPDQKTVKTNLEVNGHQRNTSSNCGEHTERLMAAQSAELLAMEDELKAFRKNWEKNFRALQERHKQEQQRLFELDNLGYEM</sequence>
<evidence type="ECO:0000256" key="9">
    <source>
        <dbReference type="SAM" id="Phobius"/>
    </source>
</evidence>
<dbReference type="GO" id="GO:0015276">
    <property type="term" value="F:ligand-gated monoatomic ion channel activity"/>
    <property type="evidence" value="ECO:0007669"/>
    <property type="project" value="InterPro"/>
</dbReference>
<dbReference type="InterPro" id="IPR028325">
    <property type="entry name" value="VG_K_chnl"/>
</dbReference>
<keyword evidence="4 9" id="KW-1133">Transmembrane helix</keyword>
<feature type="transmembrane region" description="Helical" evidence="9">
    <location>
        <begin position="190"/>
        <end position="214"/>
    </location>
</feature>
<dbReference type="STRING" id="46731.A0A3M6TAT7"/>
<dbReference type="InterPro" id="IPR013099">
    <property type="entry name" value="K_chnl_dom"/>
</dbReference>
<keyword evidence="6 9" id="KW-0472">Membrane</keyword>
<protein>
    <recommendedName>
        <fullName evidence="10">Potassium channel domain-containing protein</fullName>
    </recommendedName>
</protein>
<feature type="transmembrane region" description="Helical" evidence="9">
    <location>
        <begin position="125"/>
        <end position="145"/>
    </location>
</feature>
<organism evidence="11 12">
    <name type="scientific">Pocillopora damicornis</name>
    <name type="common">Cauliflower coral</name>
    <name type="synonym">Millepora damicornis</name>
    <dbReference type="NCBI Taxonomy" id="46731"/>
    <lineage>
        <taxon>Eukaryota</taxon>
        <taxon>Metazoa</taxon>
        <taxon>Cnidaria</taxon>
        <taxon>Anthozoa</taxon>
        <taxon>Hexacorallia</taxon>
        <taxon>Scleractinia</taxon>
        <taxon>Astrocoeniina</taxon>
        <taxon>Pocilloporidae</taxon>
        <taxon>Pocillopora</taxon>
    </lineage>
</organism>
<keyword evidence="7" id="KW-0407">Ion channel</keyword>
<dbReference type="PRINTS" id="PR00169">
    <property type="entry name" value="KCHANNEL"/>
</dbReference>
<dbReference type="OrthoDB" id="5985333at2759"/>
<evidence type="ECO:0000256" key="3">
    <source>
        <dbReference type="ARBA" id="ARBA00022692"/>
    </source>
</evidence>
<feature type="transmembrane region" description="Helical" evidence="9">
    <location>
        <begin position="157"/>
        <end position="178"/>
    </location>
</feature>
<feature type="coiled-coil region" evidence="8">
    <location>
        <begin position="432"/>
        <end position="470"/>
    </location>
</feature>
<dbReference type="AlphaFoldDB" id="A0A3M6TAT7"/>
<evidence type="ECO:0000313" key="11">
    <source>
        <dbReference type="EMBL" id="RMX38398.1"/>
    </source>
</evidence>
<evidence type="ECO:0000259" key="10">
    <source>
        <dbReference type="Pfam" id="PF07885"/>
    </source>
</evidence>
<dbReference type="PANTHER" id="PTHR11537:SF252">
    <property type="entry name" value="POTASSIUM VOLTAGE-GATED CHANNEL PROTEIN SHAW"/>
    <property type="match status" value="1"/>
</dbReference>
<name>A0A3M6TAT7_POCDA</name>
<evidence type="ECO:0000256" key="7">
    <source>
        <dbReference type="ARBA" id="ARBA00023303"/>
    </source>
</evidence>
<dbReference type="GO" id="GO:0001508">
    <property type="term" value="P:action potential"/>
    <property type="evidence" value="ECO:0007669"/>
    <property type="project" value="TreeGrafter"/>
</dbReference>
<evidence type="ECO:0000256" key="5">
    <source>
        <dbReference type="ARBA" id="ARBA00023065"/>
    </source>
</evidence>
<dbReference type="PANTHER" id="PTHR11537">
    <property type="entry name" value="VOLTAGE-GATED POTASSIUM CHANNEL"/>
    <property type="match status" value="1"/>
</dbReference>
<comment type="caution">
    <text evidence="11">The sequence shown here is derived from an EMBL/GenBank/DDBJ whole genome shotgun (WGS) entry which is preliminary data.</text>
</comment>
<dbReference type="SUPFAM" id="SSF81324">
    <property type="entry name" value="Voltage-gated potassium channels"/>
    <property type="match status" value="1"/>
</dbReference>
<dbReference type="Gene3D" id="1.10.287.70">
    <property type="match status" value="1"/>
</dbReference>
<keyword evidence="3 9" id="KW-0812">Transmembrane</keyword>
<evidence type="ECO:0000256" key="8">
    <source>
        <dbReference type="SAM" id="Coils"/>
    </source>
</evidence>
<keyword evidence="12" id="KW-1185">Reference proteome</keyword>
<proteinExistence type="predicted"/>
<feature type="domain" description="Potassium channel" evidence="10">
    <location>
        <begin position="159"/>
        <end position="213"/>
    </location>
</feature>
<dbReference type="SUPFAM" id="SSF53850">
    <property type="entry name" value="Periplasmic binding protein-like II"/>
    <property type="match status" value="1"/>
</dbReference>
<gene>
    <name evidence="11" type="ORF">pdam_00011829</name>
</gene>